<keyword evidence="2" id="KW-0812">Transmembrane</keyword>
<dbReference type="EMBL" id="JAVHUY010000028">
    <property type="protein sequence ID" value="MDQ7908226.1"/>
    <property type="molecule type" value="Genomic_DNA"/>
</dbReference>
<organism evidence="4 5">
    <name type="scientific">Phytohabitans maris</name>
    <dbReference type="NCBI Taxonomy" id="3071409"/>
    <lineage>
        <taxon>Bacteria</taxon>
        <taxon>Bacillati</taxon>
        <taxon>Actinomycetota</taxon>
        <taxon>Actinomycetes</taxon>
        <taxon>Micromonosporales</taxon>
        <taxon>Micromonosporaceae</taxon>
    </lineage>
</organism>
<name>A0ABU0ZNI4_9ACTN</name>
<keyword evidence="5" id="KW-1185">Reference proteome</keyword>
<dbReference type="InterPro" id="IPR003362">
    <property type="entry name" value="Bact_transf"/>
</dbReference>
<dbReference type="PANTHER" id="PTHR30576:SF8">
    <property type="entry name" value="UNDECAPRENYL-PHOSPHATE GALACTOSE PHOSPHOTRANSFERASE"/>
    <property type="match status" value="1"/>
</dbReference>
<gene>
    <name evidence="4" type="ORF">RB614_27240</name>
</gene>
<keyword evidence="4" id="KW-0808">Transferase</keyword>
<dbReference type="PANTHER" id="PTHR30576">
    <property type="entry name" value="COLANIC BIOSYNTHESIS UDP-GLUCOSE LIPID CARRIER TRANSFERASE"/>
    <property type="match status" value="1"/>
</dbReference>
<reference evidence="4 5" key="1">
    <citation type="submission" date="2023-08" db="EMBL/GenBank/DDBJ databases">
        <title>Phytohabitans sansha sp. nov., isolated from marine sediment.</title>
        <authorList>
            <person name="Zhao Y."/>
            <person name="Yi K."/>
        </authorList>
    </citation>
    <scope>NUCLEOTIDE SEQUENCE [LARGE SCALE GENOMIC DNA]</scope>
    <source>
        <strain evidence="4 5">ZYX-F-186</strain>
    </source>
</reference>
<protein>
    <submittedName>
        <fullName evidence="4">Sugar transferase</fullName>
        <ecNumber evidence="4">2.7.8.-</ecNumber>
    </submittedName>
</protein>
<comment type="caution">
    <text evidence="4">The sequence shown here is derived from an EMBL/GenBank/DDBJ whole genome shotgun (WGS) entry which is preliminary data.</text>
</comment>
<feature type="transmembrane region" description="Helical" evidence="2">
    <location>
        <begin position="12"/>
        <end position="37"/>
    </location>
</feature>
<proteinExistence type="inferred from homology"/>
<dbReference type="Proteomes" id="UP001230908">
    <property type="component" value="Unassembled WGS sequence"/>
</dbReference>
<evidence type="ECO:0000256" key="1">
    <source>
        <dbReference type="ARBA" id="ARBA00006464"/>
    </source>
</evidence>
<evidence type="ECO:0000259" key="3">
    <source>
        <dbReference type="Pfam" id="PF02397"/>
    </source>
</evidence>
<evidence type="ECO:0000313" key="4">
    <source>
        <dbReference type="EMBL" id="MDQ7908226.1"/>
    </source>
</evidence>
<comment type="similarity">
    <text evidence="1">Belongs to the bacterial sugar transferase family.</text>
</comment>
<accession>A0ABU0ZNI4</accession>
<dbReference type="GO" id="GO:0016740">
    <property type="term" value="F:transferase activity"/>
    <property type="evidence" value="ECO:0007669"/>
    <property type="project" value="UniProtKB-KW"/>
</dbReference>
<dbReference type="EC" id="2.7.8.-" evidence="4"/>
<keyword evidence="2" id="KW-0472">Membrane</keyword>
<dbReference type="Pfam" id="PF02397">
    <property type="entry name" value="Bac_transf"/>
    <property type="match status" value="1"/>
</dbReference>
<feature type="domain" description="Bacterial sugar transferase" evidence="3">
    <location>
        <begin position="7"/>
        <end position="180"/>
    </location>
</feature>
<sequence length="208" mass="23163">MRYDHVKRGVDIVTAAFLLLLSLPLLAAVAVVVRSAIGRPVLFRQVRPGMAGRPFTLVKFRTMRDVDERRGLLSDAQRLTPAGRVLRALSLDELPTLWNVLRGEMSLVGPRPLLMDYLRRYTAEQWRRHEVRPGITGLAQISGRNALPWADKFALDTWYVDHRSLALDLWILVRTVPVVLTGTGVRAPGCATAPEYAGPPAGRAEEHA</sequence>
<evidence type="ECO:0000313" key="5">
    <source>
        <dbReference type="Proteomes" id="UP001230908"/>
    </source>
</evidence>
<dbReference type="RefSeq" id="WP_308715492.1">
    <property type="nucleotide sequence ID" value="NZ_JAVHUY010000028.1"/>
</dbReference>
<keyword evidence="2" id="KW-1133">Transmembrane helix</keyword>
<evidence type="ECO:0000256" key="2">
    <source>
        <dbReference type="SAM" id="Phobius"/>
    </source>
</evidence>